<reference evidence="2" key="1">
    <citation type="journal article" date="2014" name="Int. J. Syst. Evol. Microbiol.">
        <title>Complete genome sequence of Corynebacterium casei LMG S-19264T (=DSM 44701T), isolated from a smear-ripened cheese.</title>
        <authorList>
            <consortium name="US DOE Joint Genome Institute (JGI-PGF)"/>
            <person name="Walter F."/>
            <person name="Albersmeier A."/>
            <person name="Kalinowski J."/>
            <person name="Ruckert C."/>
        </authorList>
    </citation>
    <scope>NUCLEOTIDE SEQUENCE</scope>
    <source>
        <strain evidence="2">CGMCC 1.15254</strain>
    </source>
</reference>
<keyword evidence="3" id="KW-1185">Reference proteome</keyword>
<organism evidence="2 3">
    <name type="scientific">Terasakiella brassicae</name>
    <dbReference type="NCBI Taxonomy" id="1634917"/>
    <lineage>
        <taxon>Bacteria</taxon>
        <taxon>Pseudomonadati</taxon>
        <taxon>Pseudomonadota</taxon>
        <taxon>Alphaproteobacteria</taxon>
        <taxon>Rhodospirillales</taxon>
        <taxon>Terasakiellaceae</taxon>
        <taxon>Terasakiella</taxon>
    </lineage>
</organism>
<evidence type="ECO:0000313" key="3">
    <source>
        <dbReference type="Proteomes" id="UP000632498"/>
    </source>
</evidence>
<evidence type="ECO:0000313" key="2">
    <source>
        <dbReference type="EMBL" id="GGF61516.1"/>
    </source>
</evidence>
<gene>
    <name evidence="2" type="ORF">GCM10011332_14130</name>
</gene>
<accession>A0A917FCA4</accession>
<name>A0A917FCA4_9PROT</name>
<sequence>MMKKIMMVLMTFMFANPALANSQPRILYMAVDQGPNLLDIHDPAFRRVFEHTGNYLHHRKFRLFEENSRNGQGLNFKEAMNVVAQSPRHKVDFAVLVSLRHIQEQDGQRLRDHMVVIAKIVDVRTLDVVDTLRIKSPVAKLQERRCGPACFDLVMRRHVREILPRFKDRLVDRLAQMEPSYEEKMLSSSKLTLTLKGFKPREIRHIEDRLVRLENTKDLSALTSQPDKPAFWLERRESAGDVRDDLSQVLSELDLKARIIQTPRQVILEKVAQDLAYLD</sequence>
<comment type="caution">
    <text evidence="2">The sequence shown here is derived from an EMBL/GenBank/DDBJ whole genome shotgun (WGS) entry which is preliminary data.</text>
</comment>
<proteinExistence type="predicted"/>
<feature type="chain" id="PRO_5036696030" evidence="1">
    <location>
        <begin position="21"/>
        <end position="279"/>
    </location>
</feature>
<dbReference type="Proteomes" id="UP000632498">
    <property type="component" value="Unassembled WGS sequence"/>
</dbReference>
<feature type="signal peptide" evidence="1">
    <location>
        <begin position="1"/>
        <end position="20"/>
    </location>
</feature>
<reference evidence="2" key="2">
    <citation type="submission" date="2020-09" db="EMBL/GenBank/DDBJ databases">
        <authorList>
            <person name="Sun Q."/>
            <person name="Zhou Y."/>
        </authorList>
    </citation>
    <scope>NUCLEOTIDE SEQUENCE</scope>
    <source>
        <strain evidence="2">CGMCC 1.15254</strain>
    </source>
</reference>
<dbReference type="AlphaFoldDB" id="A0A917FCA4"/>
<keyword evidence="1" id="KW-0732">Signal</keyword>
<dbReference type="RefSeq" id="WP_188663229.1">
    <property type="nucleotide sequence ID" value="NZ_BMHV01000008.1"/>
</dbReference>
<protein>
    <submittedName>
        <fullName evidence="2">Uncharacterized protein</fullName>
    </submittedName>
</protein>
<dbReference type="EMBL" id="BMHV01000008">
    <property type="protein sequence ID" value="GGF61516.1"/>
    <property type="molecule type" value="Genomic_DNA"/>
</dbReference>
<evidence type="ECO:0000256" key="1">
    <source>
        <dbReference type="SAM" id="SignalP"/>
    </source>
</evidence>